<evidence type="ECO:0000313" key="3">
    <source>
        <dbReference type="EMBL" id="PWR03695.1"/>
    </source>
</evidence>
<keyword evidence="4" id="KW-1185">Reference proteome</keyword>
<dbReference type="RefSeq" id="WP_109810626.1">
    <property type="nucleotide sequence ID" value="NZ_QGKU01000021.1"/>
</dbReference>
<protein>
    <submittedName>
        <fullName evidence="3">Disulfide bond formation protein DsbA</fullName>
    </submittedName>
</protein>
<dbReference type="Gene3D" id="3.40.30.10">
    <property type="entry name" value="Glutaredoxin"/>
    <property type="match status" value="1"/>
</dbReference>
<organism evidence="3 4">
    <name type="scientific">Meridianimarinicoccus roseus</name>
    <dbReference type="NCBI Taxonomy" id="2072018"/>
    <lineage>
        <taxon>Bacteria</taxon>
        <taxon>Pseudomonadati</taxon>
        <taxon>Pseudomonadota</taxon>
        <taxon>Alphaproteobacteria</taxon>
        <taxon>Rhodobacterales</taxon>
        <taxon>Paracoccaceae</taxon>
        <taxon>Meridianimarinicoccus</taxon>
    </lineage>
</organism>
<dbReference type="PANTHER" id="PTHR35272">
    <property type="entry name" value="THIOL:DISULFIDE INTERCHANGE PROTEIN DSBC-RELATED"/>
    <property type="match status" value="1"/>
</dbReference>
<dbReference type="EMBL" id="QGKU01000021">
    <property type="protein sequence ID" value="PWR03695.1"/>
    <property type="molecule type" value="Genomic_DNA"/>
</dbReference>
<evidence type="ECO:0000256" key="1">
    <source>
        <dbReference type="SAM" id="SignalP"/>
    </source>
</evidence>
<feature type="domain" description="Thioredoxin" evidence="2">
    <location>
        <begin position="55"/>
        <end position="250"/>
    </location>
</feature>
<dbReference type="GO" id="GO:0016491">
    <property type="term" value="F:oxidoreductase activity"/>
    <property type="evidence" value="ECO:0007669"/>
    <property type="project" value="InterPro"/>
</dbReference>
<feature type="signal peptide" evidence="1">
    <location>
        <begin position="1"/>
        <end position="23"/>
    </location>
</feature>
<dbReference type="InterPro" id="IPR041205">
    <property type="entry name" value="ScsC_N"/>
</dbReference>
<dbReference type="InterPro" id="IPR051470">
    <property type="entry name" value="Thiol:disulfide_interchange"/>
</dbReference>
<dbReference type="PROSITE" id="PS51352">
    <property type="entry name" value="THIOREDOXIN_2"/>
    <property type="match status" value="1"/>
</dbReference>
<evidence type="ECO:0000259" key="2">
    <source>
        <dbReference type="PROSITE" id="PS51352"/>
    </source>
</evidence>
<dbReference type="SUPFAM" id="SSF52833">
    <property type="entry name" value="Thioredoxin-like"/>
    <property type="match status" value="1"/>
</dbReference>
<dbReference type="Pfam" id="PF18312">
    <property type="entry name" value="ScsC_N"/>
    <property type="match status" value="1"/>
</dbReference>
<dbReference type="AlphaFoldDB" id="A0A2V2LE58"/>
<keyword evidence="1" id="KW-0732">Signal</keyword>
<comment type="caution">
    <text evidence="3">The sequence shown here is derived from an EMBL/GenBank/DDBJ whole genome shotgun (WGS) entry which is preliminary data.</text>
</comment>
<gene>
    <name evidence="3" type="ORF">DKT77_04970</name>
</gene>
<reference evidence="3 4" key="1">
    <citation type="submission" date="2018-05" db="EMBL/GenBank/DDBJ databases">
        <title>Rhodobacteraceae gen. nov., sp. nov. isolated from sea water.</title>
        <authorList>
            <person name="Ren Y."/>
        </authorList>
    </citation>
    <scope>NUCLEOTIDE SEQUENCE [LARGE SCALE GENOMIC DNA]</scope>
    <source>
        <strain evidence="3 4">TG-679</strain>
    </source>
</reference>
<proteinExistence type="predicted"/>
<dbReference type="Pfam" id="PF01323">
    <property type="entry name" value="DSBA"/>
    <property type="match status" value="1"/>
</dbReference>
<name>A0A2V2LE58_9RHOB</name>
<dbReference type="Proteomes" id="UP000245680">
    <property type="component" value="Unassembled WGS sequence"/>
</dbReference>
<accession>A0A2V2LE58</accession>
<dbReference type="InterPro" id="IPR013766">
    <property type="entry name" value="Thioredoxin_domain"/>
</dbReference>
<dbReference type="PANTHER" id="PTHR35272:SF3">
    <property type="entry name" value="THIOL:DISULFIDE INTERCHANGE PROTEIN DSBC"/>
    <property type="match status" value="1"/>
</dbReference>
<dbReference type="OrthoDB" id="9780147at2"/>
<dbReference type="InterPro" id="IPR001853">
    <property type="entry name" value="DSBA-like_thioredoxin_dom"/>
</dbReference>
<sequence>MTPTRTLAAASLALAALAAPSQAFDIDAMSDAERSAFRSEIRSYLLDNPEVLMEAIGVLEAREAEAQATADADLVSSLGDEIFRDGRSWVGGNPDGDITLVEFMDYRCGYCRRAFPEVEQLLETDGNIRLVVKEFPILGEESLLASRFAISARLIAGDDAYKAVHDALITQRASVTTASLSKLADDLDLDGDAILAGMEAPLVTEEIRANHDLARKLDINGTPSFILEDEMLRGYVPLARMQELVAQVRADD</sequence>
<dbReference type="InterPro" id="IPR036249">
    <property type="entry name" value="Thioredoxin-like_sf"/>
</dbReference>
<dbReference type="CDD" id="cd03023">
    <property type="entry name" value="DsbA_Com1_like"/>
    <property type="match status" value="1"/>
</dbReference>
<evidence type="ECO:0000313" key="4">
    <source>
        <dbReference type="Proteomes" id="UP000245680"/>
    </source>
</evidence>
<feature type="chain" id="PRO_5015841529" evidence="1">
    <location>
        <begin position="24"/>
        <end position="252"/>
    </location>
</feature>